<reference evidence="3 4" key="1">
    <citation type="journal article" date="2015" name="Proc. Natl. Acad. Sci. U.S.A.">
        <title>The resurrection genome of Boea hygrometrica: A blueprint for survival of dehydration.</title>
        <authorList>
            <person name="Xiao L."/>
            <person name="Yang G."/>
            <person name="Zhang L."/>
            <person name="Yang X."/>
            <person name="Zhao S."/>
            <person name="Ji Z."/>
            <person name="Zhou Q."/>
            <person name="Hu M."/>
            <person name="Wang Y."/>
            <person name="Chen M."/>
            <person name="Xu Y."/>
            <person name="Jin H."/>
            <person name="Xiao X."/>
            <person name="Hu G."/>
            <person name="Bao F."/>
            <person name="Hu Y."/>
            <person name="Wan P."/>
            <person name="Li L."/>
            <person name="Deng X."/>
            <person name="Kuang T."/>
            <person name="Xiang C."/>
            <person name="Zhu J.K."/>
            <person name="Oliver M.J."/>
            <person name="He Y."/>
        </authorList>
    </citation>
    <scope>NUCLEOTIDE SEQUENCE [LARGE SCALE GENOMIC DNA]</scope>
    <source>
        <strain evidence="4">cv. XS01</strain>
    </source>
</reference>
<feature type="transmembrane region" description="Helical" evidence="1">
    <location>
        <begin position="114"/>
        <end position="138"/>
    </location>
</feature>
<dbReference type="AlphaFoldDB" id="A0A2Z7AXG3"/>
<keyword evidence="1" id="KW-1133">Transmembrane helix</keyword>
<evidence type="ECO:0000259" key="2">
    <source>
        <dbReference type="Pfam" id="PF25829"/>
    </source>
</evidence>
<dbReference type="InterPro" id="IPR057713">
    <property type="entry name" value="DUF7953"/>
</dbReference>
<dbReference type="PANTHER" id="PTHR33780">
    <property type="entry name" value="EXPRESSED PROTEIN"/>
    <property type="match status" value="1"/>
</dbReference>
<sequence>MKPTVFFRCNGENRTVLPDVKEKHVVYTFKGVESWQPLTELPDIKCKRCGFYEKDAISHDTFDEWEFCASDFTNSKYTHYKDKELNATFLCPDCTPHENVSDNSTRSKEDSSGMHWAVIAFIIAVVSCVCIAGLVAAYKYWQKRKRQQEQARFLKLFEETDDIEDELGITS</sequence>
<dbReference type="OrthoDB" id="2014701at2759"/>
<evidence type="ECO:0000256" key="1">
    <source>
        <dbReference type="SAM" id="Phobius"/>
    </source>
</evidence>
<dbReference type="EMBL" id="KV012877">
    <property type="protein sequence ID" value="KZV24139.1"/>
    <property type="molecule type" value="Genomic_DNA"/>
</dbReference>
<keyword evidence="1" id="KW-0812">Transmembrane</keyword>
<evidence type="ECO:0000313" key="3">
    <source>
        <dbReference type="EMBL" id="KZV24139.1"/>
    </source>
</evidence>
<proteinExistence type="predicted"/>
<protein>
    <recommendedName>
        <fullName evidence="2">DUF7953 domain-containing protein</fullName>
    </recommendedName>
</protein>
<gene>
    <name evidence="3" type="ORF">F511_39713</name>
</gene>
<feature type="domain" description="DUF7953" evidence="2">
    <location>
        <begin position="2"/>
        <end position="92"/>
    </location>
</feature>
<dbReference type="Proteomes" id="UP000250235">
    <property type="component" value="Unassembled WGS sequence"/>
</dbReference>
<organism evidence="3 4">
    <name type="scientific">Dorcoceras hygrometricum</name>
    <dbReference type="NCBI Taxonomy" id="472368"/>
    <lineage>
        <taxon>Eukaryota</taxon>
        <taxon>Viridiplantae</taxon>
        <taxon>Streptophyta</taxon>
        <taxon>Embryophyta</taxon>
        <taxon>Tracheophyta</taxon>
        <taxon>Spermatophyta</taxon>
        <taxon>Magnoliopsida</taxon>
        <taxon>eudicotyledons</taxon>
        <taxon>Gunneridae</taxon>
        <taxon>Pentapetalae</taxon>
        <taxon>asterids</taxon>
        <taxon>lamiids</taxon>
        <taxon>Lamiales</taxon>
        <taxon>Gesneriaceae</taxon>
        <taxon>Didymocarpoideae</taxon>
        <taxon>Trichosporeae</taxon>
        <taxon>Loxocarpinae</taxon>
        <taxon>Dorcoceras</taxon>
    </lineage>
</organism>
<dbReference type="Pfam" id="PF25829">
    <property type="entry name" value="DUF7953"/>
    <property type="match status" value="1"/>
</dbReference>
<accession>A0A2Z7AXG3</accession>
<dbReference type="PANTHER" id="PTHR33780:SF3">
    <property type="entry name" value="EXPRESSED PROTEIN"/>
    <property type="match status" value="1"/>
</dbReference>
<evidence type="ECO:0000313" key="4">
    <source>
        <dbReference type="Proteomes" id="UP000250235"/>
    </source>
</evidence>
<keyword evidence="1" id="KW-0472">Membrane</keyword>
<name>A0A2Z7AXG3_9LAMI</name>
<keyword evidence="4" id="KW-1185">Reference proteome</keyword>